<comment type="caution">
    <text evidence="4">The sequence shown here is derived from an EMBL/GenBank/DDBJ whole genome shotgun (WGS) entry which is preliminary data.</text>
</comment>
<dbReference type="InterPro" id="IPR002347">
    <property type="entry name" value="SDR_fam"/>
</dbReference>
<proteinExistence type="inferred from homology"/>
<evidence type="ECO:0000256" key="3">
    <source>
        <dbReference type="RuleBase" id="RU000363"/>
    </source>
</evidence>
<dbReference type="GO" id="GO:0016616">
    <property type="term" value="F:oxidoreductase activity, acting on the CH-OH group of donors, NAD or NADP as acceptor"/>
    <property type="evidence" value="ECO:0007669"/>
    <property type="project" value="TreeGrafter"/>
</dbReference>
<dbReference type="PRINTS" id="PR00080">
    <property type="entry name" value="SDRFAMILY"/>
</dbReference>
<name>A0A2P7YEL9_9PEZI</name>
<dbReference type="Pfam" id="PF13561">
    <property type="entry name" value="adh_short_C2"/>
    <property type="match status" value="1"/>
</dbReference>
<sequence length="297" mass="30783">MASQRPNRSLAGTVAIVTGAGSAGTGIGNGRAAAILLAEAGASVVCIDLNFHDAQTTVDMIKAESGTALALQTDVTSESECESAVRTTIATYSRLDILVNNVGIGGATGTAVTASKEAWTLGLEINVTSMMLMAKHAIPEMLQNSTCHDPASPTSTLRPLLWPTRLWRGSIVNMGSVAGLRGGTPHLLYPTAKGAVVNMTRAMAAHHAEEGIRVNCVCPGMLYTPMMYGPGMSEEAREARKNRSLLKTEGTGWDAGAAIRFLAGDESRWLTGVVLPVDAGATCATSTDIPRSASVGA</sequence>
<dbReference type="InterPro" id="IPR036291">
    <property type="entry name" value="NAD(P)-bd_dom_sf"/>
</dbReference>
<dbReference type="InterPro" id="IPR020904">
    <property type="entry name" value="Sc_DH/Rdtase_CS"/>
</dbReference>
<evidence type="ECO:0000256" key="2">
    <source>
        <dbReference type="ARBA" id="ARBA00022857"/>
    </source>
</evidence>
<dbReference type="STRING" id="40998.A0A2P7YEL9"/>
<reference evidence="4 5" key="1">
    <citation type="submission" date="2017-05" db="EMBL/GenBank/DDBJ databases">
        <title>Draft genome sequence of Elsinoe australis.</title>
        <authorList>
            <person name="Cheng Q."/>
        </authorList>
    </citation>
    <scope>NUCLEOTIDE SEQUENCE [LARGE SCALE GENOMIC DNA]</scope>
    <source>
        <strain evidence="4 5">NL1</strain>
    </source>
</reference>
<dbReference type="GO" id="GO:0048038">
    <property type="term" value="F:quinone binding"/>
    <property type="evidence" value="ECO:0007669"/>
    <property type="project" value="TreeGrafter"/>
</dbReference>
<dbReference type="SUPFAM" id="SSF51735">
    <property type="entry name" value="NAD(P)-binding Rossmann-fold domains"/>
    <property type="match status" value="1"/>
</dbReference>
<organism evidence="4 5">
    <name type="scientific">Elsinoe australis</name>
    <dbReference type="NCBI Taxonomy" id="40998"/>
    <lineage>
        <taxon>Eukaryota</taxon>
        <taxon>Fungi</taxon>
        <taxon>Dikarya</taxon>
        <taxon>Ascomycota</taxon>
        <taxon>Pezizomycotina</taxon>
        <taxon>Dothideomycetes</taxon>
        <taxon>Dothideomycetidae</taxon>
        <taxon>Myriangiales</taxon>
        <taxon>Elsinoaceae</taxon>
        <taxon>Elsinoe</taxon>
    </lineage>
</organism>
<comment type="similarity">
    <text evidence="1 3">Belongs to the short-chain dehydrogenases/reductases (SDR) family.</text>
</comment>
<keyword evidence="2" id="KW-0521">NADP</keyword>
<protein>
    <submittedName>
        <fullName evidence="4">3-oxoacyl</fullName>
    </submittedName>
</protein>
<dbReference type="Pfam" id="PF00106">
    <property type="entry name" value="adh_short"/>
    <property type="match status" value="1"/>
</dbReference>
<evidence type="ECO:0000313" key="4">
    <source>
        <dbReference type="EMBL" id="PSK34414.1"/>
    </source>
</evidence>
<keyword evidence="5" id="KW-1185">Reference proteome</keyword>
<dbReference type="Gene3D" id="3.40.50.720">
    <property type="entry name" value="NAD(P)-binding Rossmann-like Domain"/>
    <property type="match status" value="1"/>
</dbReference>
<dbReference type="PANTHER" id="PTHR42760">
    <property type="entry name" value="SHORT-CHAIN DEHYDROGENASES/REDUCTASES FAMILY MEMBER"/>
    <property type="match status" value="1"/>
</dbReference>
<dbReference type="Proteomes" id="UP000243723">
    <property type="component" value="Unassembled WGS sequence"/>
</dbReference>
<evidence type="ECO:0000313" key="5">
    <source>
        <dbReference type="Proteomes" id="UP000243723"/>
    </source>
</evidence>
<dbReference type="PRINTS" id="PR00081">
    <property type="entry name" value="GDHRDH"/>
</dbReference>
<dbReference type="PROSITE" id="PS00061">
    <property type="entry name" value="ADH_SHORT"/>
    <property type="match status" value="1"/>
</dbReference>
<accession>A0A2P7YEL9</accession>
<dbReference type="PANTHER" id="PTHR42760:SF122">
    <property type="entry name" value="NAD(P)-BINDING PROTEIN"/>
    <property type="match status" value="1"/>
</dbReference>
<evidence type="ECO:0000256" key="1">
    <source>
        <dbReference type="ARBA" id="ARBA00006484"/>
    </source>
</evidence>
<dbReference type="OrthoDB" id="1393670at2759"/>
<dbReference type="EMBL" id="NHZQ01000447">
    <property type="protein sequence ID" value="PSK34414.1"/>
    <property type="molecule type" value="Genomic_DNA"/>
</dbReference>
<dbReference type="GO" id="GO:0006633">
    <property type="term" value="P:fatty acid biosynthetic process"/>
    <property type="evidence" value="ECO:0007669"/>
    <property type="project" value="TreeGrafter"/>
</dbReference>
<dbReference type="CDD" id="cd05233">
    <property type="entry name" value="SDR_c"/>
    <property type="match status" value="1"/>
</dbReference>
<gene>
    <name evidence="4" type="ORF">B9Z65_8740</name>
</gene>
<dbReference type="AlphaFoldDB" id="A0A2P7YEL9"/>